<keyword evidence="8 15" id="KW-0675">Receptor</keyword>
<evidence type="ECO:0000256" key="8">
    <source>
        <dbReference type="ARBA" id="ARBA00023170"/>
    </source>
</evidence>
<feature type="chain" id="PRO_5047029879" evidence="12">
    <location>
        <begin position="19"/>
        <end position="696"/>
    </location>
</feature>
<dbReference type="Pfam" id="PF07715">
    <property type="entry name" value="Plug"/>
    <property type="match status" value="1"/>
</dbReference>
<dbReference type="PANTHER" id="PTHR30069">
    <property type="entry name" value="TONB-DEPENDENT OUTER MEMBRANE RECEPTOR"/>
    <property type="match status" value="1"/>
</dbReference>
<feature type="signal peptide" evidence="12">
    <location>
        <begin position="1"/>
        <end position="18"/>
    </location>
</feature>
<evidence type="ECO:0000256" key="7">
    <source>
        <dbReference type="ARBA" id="ARBA00023136"/>
    </source>
</evidence>
<evidence type="ECO:0000256" key="4">
    <source>
        <dbReference type="ARBA" id="ARBA00022692"/>
    </source>
</evidence>
<keyword evidence="16" id="KW-1185">Reference proteome</keyword>
<keyword evidence="4 10" id="KW-0812">Transmembrane</keyword>
<evidence type="ECO:0000259" key="13">
    <source>
        <dbReference type="Pfam" id="PF00593"/>
    </source>
</evidence>
<dbReference type="InterPro" id="IPR039426">
    <property type="entry name" value="TonB-dep_rcpt-like"/>
</dbReference>
<dbReference type="Proteomes" id="UP001597073">
    <property type="component" value="Unassembled WGS sequence"/>
</dbReference>
<dbReference type="InterPro" id="IPR000531">
    <property type="entry name" value="Beta-barrel_TonB"/>
</dbReference>
<keyword evidence="2 10" id="KW-0813">Transport</keyword>
<dbReference type="PROSITE" id="PS52016">
    <property type="entry name" value="TONB_DEPENDENT_REC_3"/>
    <property type="match status" value="1"/>
</dbReference>
<keyword evidence="9 10" id="KW-0998">Cell outer membrane</keyword>
<protein>
    <submittedName>
        <fullName evidence="15">TonB-dependent receptor plug domain-containing protein</fullName>
    </submittedName>
</protein>
<keyword evidence="5 12" id="KW-0732">Signal</keyword>
<keyword evidence="6 11" id="KW-0798">TonB box</keyword>
<comment type="similarity">
    <text evidence="10 11">Belongs to the TonB-dependent receptor family.</text>
</comment>
<keyword evidence="7 10" id="KW-0472">Membrane</keyword>
<organism evidence="15 16">
    <name type="scientific">Mucilaginibacter lutimaris</name>
    <dbReference type="NCBI Taxonomy" id="931629"/>
    <lineage>
        <taxon>Bacteria</taxon>
        <taxon>Pseudomonadati</taxon>
        <taxon>Bacteroidota</taxon>
        <taxon>Sphingobacteriia</taxon>
        <taxon>Sphingobacteriales</taxon>
        <taxon>Sphingobacteriaceae</taxon>
        <taxon>Mucilaginibacter</taxon>
    </lineage>
</organism>
<dbReference type="PANTHER" id="PTHR30069:SF29">
    <property type="entry name" value="HEMOGLOBIN AND HEMOGLOBIN-HAPTOGLOBIN-BINDING PROTEIN 1-RELATED"/>
    <property type="match status" value="1"/>
</dbReference>
<evidence type="ECO:0000259" key="14">
    <source>
        <dbReference type="Pfam" id="PF07715"/>
    </source>
</evidence>
<dbReference type="Pfam" id="PF00593">
    <property type="entry name" value="TonB_dep_Rec_b-barrel"/>
    <property type="match status" value="1"/>
</dbReference>
<dbReference type="SUPFAM" id="SSF56935">
    <property type="entry name" value="Porins"/>
    <property type="match status" value="1"/>
</dbReference>
<dbReference type="Gene3D" id="2.40.170.20">
    <property type="entry name" value="TonB-dependent receptor, beta-barrel domain"/>
    <property type="match status" value="1"/>
</dbReference>
<evidence type="ECO:0000256" key="2">
    <source>
        <dbReference type="ARBA" id="ARBA00022448"/>
    </source>
</evidence>
<proteinExistence type="inferred from homology"/>
<dbReference type="InterPro" id="IPR037066">
    <property type="entry name" value="Plug_dom_sf"/>
</dbReference>
<accession>A0ABW2ZFD5</accession>
<dbReference type="Gene3D" id="2.170.130.10">
    <property type="entry name" value="TonB-dependent receptor, plug domain"/>
    <property type="match status" value="1"/>
</dbReference>
<evidence type="ECO:0000256" key="5">
    <source>
        <dbReference type="ARBA" id="ARBA00022729"/>
    </source>
</evidence>
<evidence type="ECO:0000313" key="16">
    <source>
        <dbReference type="Proteomes" id="UP001597073"/>
    </source>
</evidence>
<evidence type="ECO:0000256" key="12">
    <source>
        <dbReference type="SAM" id="SignalP"/>
    </source>
</evidence>
<sequence>MKYFVICFFVFTTLATQAQQVDTLSVDTFKSKKLKEVVVTATRTARNLMQLPMPVTTISNKDIKNRGMVRLNEILNEQTGLSVLPDAHGQGIQIQGFSPDYTMIMLDGMPLIGRTTGILDLTRITTNDIDKIEIVKGPVSSLYGSEAMAGVINMISATPQWGGSGSIAARYGTNKNADISLNGGFATNKLSLSGFVNRYSSGGYTLVPQSGSPTVSPFIGYTFNGRLGYKFSDATNFNVQVRDYTNTADNNFLVDNERVTGDGTEKDLNISAGLTHKFSNKFKGDARLYHAGYSTKSLLTNNADGSVYDETFFNQKFNRAELQGDYKIINSLRFTGGIGGQNESVVATRYNNKKTFQSGYLYGQADWTPFKQLNIIGGGRFDTHSVYRSQFSPKLAASYQLSEKFVILASTGKGYKAPDFRQLYLNFTNAVVGYSVFGTEEAALEMQKLQDQNQIQSILINPASLNALKAESSTAYNFGYRYRPINGLMWTVNAFRNNIRDLIDSEPIAIKTNGQSVFSYLNLQKVYTQGVETDVSFSFLKRWTVAGGMQYLEAYDQNVLDKIKAGQVFGTDQATRETIKVKKSQYGGLLNRSKYMANARIAYQDDRTGITMSVRAIYRGRYGFSDVDGNGIVNRNDEYVKGYVLLNASVSKLFLNNQLRLQVTGDNLGNYKNPGAISNLPGTLVYAGITYNFNKQ</sequence>
<keyword evidence="3 10" id="KW-1134">Transmembrane beta strand</keyword>
<dbReference type="RefSeq" id="WP_377140935.1">
    <property type="nucleotide sequence ID" value="NZ_JBHTIA010000003.1"/>
</dbReference>
<evidence type="ECO:0000256" key="3">
    <source>
        <dbReference type="ARBA" id="ARBA00022452"/>
    </source>
</evidence>
<feature type="domain" description="TonB-dependent receptor-like beta-barrel" evidence="13">
    <location>
        <begin position="225"/>
        <end position="668"/>
    </location>
</feature>
<feature type="domain" description="TonB-dependent receptor plug" evidence="14">
    <location>
        <begin position="48"/>
        <end position="151"/>
    </location>
</feature>
<evidence type="ECO:0000313" key="15">
    <source>
        <dbReference type="EMBL" id="MFD0764839.1"/>
    </source>
</evidence>
<dbReference type="InterPro" id="IPR012910">
    <property type="entry name" value="Plug_dom"/>
</dbReference>
<evidence type="ECO:0000256" key="10">
    <source>
        <dbReference type="PROSITE-ProRule" id="PRU01360"/>
    </source>
</evidence>
<evidence type="ECO:0000256" key="1">
    <source>
        <dbReference type="ARBA" id="ARBA00004571"/>
    </source>
</evidence>
<reference evidence="16" key="1">
    <citation type="journal article" date="2019" name="Int. J. Syst. Evol. Microbiol.">
        <title>The Global Catalogue of Microorganisms (GCM) 10K type strain sequencing project: providing services to taxonomists for standard genome sequencing and annotation.</title>
        <authorList>
            <consortium name="The Broad Institute Genomics Platform"/>
            <consortium name="The Broad Institute Genome Sequencing Center for Infectious Disease"/>
            <person name="Wu L."/>
            <person name="Ma J."/>
        </authorList>
    </citation>
    <scope>NUCLEOTIDE SEQUENCE [LARGE SCALE GENOMIC DNA]</scope>
    <source>
        <strain evidence="16">CCUG 60742</strain>
    </source>
</reference>
<comment type="subcellular location">
    <subcellularLocation>
        <location evidence="1 10">Cell outer membrane</location>
        <topology evidence="1 10">Multi-pass membrane protein</topology>
    </subcellularLocation>
</comment>
<evidence type="ECO:0000256" key="9">
    <source>
        <dbReference type="ARBA" id="ARBA00023237"/>
    </source>
</evidence>
<gene>
    <name evidence="15" type="ORF">ACFQZI_08230</name>
</gene>
<evidence type="ECO:0000256" key="11">
    <source>
        <dbReference type="RuleBase" id="RU003357"/>
    </source>
</evidence>
<name>A0ABW2ZFD5_9SPHI</name>
<dbReference type="CDD" id="cd01347">
    <property type="entry name" value="ligand_gated_channel"/>
    <property type="match status" value="1"/>
</dbReference>
<evidence type="ECO:0000256" key="6">
    <source>
        <dbReference type="ARBA" id="ARBA00023077"/>
    </source>
</evidence>
<comment type="caution">
    <text evidence="15">The sequence shown here is derived from an EMBL/GenBank/DDBJ whole genome shotgun (WGS) entry which is preliminary data.</text>
</comment>
<dbReference type="InterPro" id="IPR036942">
    <property type="entry name" value="Beta-barrel_TonB_sf"/>
</dbReference>
<dbReference type="EMBL" id="JBHTIA010000003">
    <property type="protein sequence ID" value="MFD0764839.1"/>
    <property type="molecule type" value="Genomic_DNA"/>
</dbReference>